<feature type="domain" description="GmrSD restriction endonucleases N-terminal" evidence="1">
    <location>
        <begin position="17"/>
        <end position="60"/>
    </location>
</feature>
<dbReference type="PANTHER" id="PTHR37292">
    <property type="entry name" value="VNG6097C"/>
    <property type="match status" value="1"/>
</dbReference>
<name>M1ZCH9_NITG3</name>
<dbReference type="STRING" id="1266370.NITGR_570005"/>
<keyword evidence="3" id="KW-1185">Reference proteome</keyword>
<protein>
    <recommendedName>
        <fullName evidence="1">GmrSD restriction endonucleases N-terminal domain-containing protein</fullName>
    </recommendedName>
</protein>
<accession>M1ZCH9</accession>
<sequence length="116" mass="13349">MSNLFEDTPQKDLSWLLTQINQREIALPDFQRDFVWDPSATQELIVSIANNYPAGSLLAIRNTNNYFAAREVEGAPFFKRSKANLFDSGWTTEINVSLSSILWCGRVFIFFRFECS</sequence>
<organism evidence="2 3">
    <name type="scientific">Nitrospina gracilis (strain 3/211)</name>
    <dbReference type="NCBI Taxonomy" id="1266370"/>
    <lineage>
        <taxon>Bacteria</taxon>
        <taxon>Pseudomonadati</taxon>
        <taxon>Nitrospinota/Tectimicrobiota group</taxon>
        <taxon>Nitrospinota</taxon>
        <taxon>Nitrospinia</taxon>
        <taxon>Nitrospinales</taxon>
        <taxon>Nitrospinaceae</taxon>
        <taxon>Nitrospina</taxon>
    </lineage>
</organism>
<evidence type="ECO:0000313" key="2">
    <source>
        <dbReference type="EMBL" id="CCQ91056.1"/>
    </source>
</evidence>
<comment type="caution">
    <text evidence="2">The sequence shown here is derived from an EMBL/GenBank/DDBJ whole genome shotgun (WGS) entry which is preliminary data.</text>
</comment>
<proteinExistence type="predicted"/>
<dbReference type="EMBL" id="CAQJ01000063">
    <property type="protein sequence ID" value="CCQ91056.1"/>
    <property type="molecule type" value="Genomic_DNA"/>
</dbReference>
<dbReference type="Pfam" id="PF03235">
    <property type="entry name" value="GmrSD_N"/>
    <property type="match status" value="1"/>
</dbReference>
<reference evidence="2 3" key="1">
    <citation type="journal article" date="2013" name="Front. Microbiol.">
        <title>The genome of Nitrospina gracilis illuminates the metabolism and evolution of the major marine nitrite oxidizer.</title>
        <authorList>
            <person name="Luecker S."/>
            <person name="Nowka B."/>
            <person name="Rattei T."/>
            <person name="Spieck E."/>
            <person name="and Daims H."/>
        </authorList>
    </citation>
    <scope>NUCLEOTIDE SEQUENCE [LARGE SCALE GENOMIC DNA]</scope>
    <source>
        <strain evidence="2 3">3/211</strain>
    </source>
</reference>
<dbReference type="InterPro" id="IPR004919">
    <property type="entry name" value="GmrSD_N"/>
</dbReference>
<dbReference type="HOGENOM" id="CLU_2094240_0_0_0"/>
<dbReference type="RefSeq" id="WP_005009371.1">
    <property type="nucleotide sequence ID" value="NZ_HG422173.1"/>
</dbReference>
<dbReference type="OrthoDB" id="9787127at2"/>
<evidence type="ECO:0000259" key="1">
    <source>
        <dbReference type="Pfam" id="PF03235"/>
    </source>
</evidence>
<dbReference type="AlphaFoldDB" id="M1ZCH9"/>
<evidence type="ECO:0000313" key="3">
    <source>
        <dbReference type="Proteomes" id="UP000011704"/>
    </source>
</evidence>
<dbReference type="Proteomes" id="UP000011704">
    <property type="component" value="Unassembled WGS sequence"/>
</dbReference>
<dbReference type="PANTHER" id="PTHR37292:SF2">
    <property type="entry name" value="DUF262 DOMAIN-CONTAINING PROTEIN"/>
    <property type="match status" value="1"/>
</dbReference>
<gene>
    <name evidence="2" type="ORF">NITGR_570005</name>
</gene>
<dbReference type="InParanoid" id="M1ZCH9"/>